<dbReference type="EMBL" id="AUWU02000005">
    <property type="protein sequence ID" value="KAH0573235.1"/>
    <property type="molecule type" value="Genomic_DNA"/>
</dbReference>
<accession>V6LC15</accession>
<gene>
    <name evidence="1" type="ORF">SS50377_18601</name>
    <name evidence="2" type="ORF">SS50377_25355</name>
</gene>
<reference evidence="2" key="2">
    <citation type="submission" date="2020-12" db="EMBL/GenBank/DDBJ databases">
        <title>New Spironucleus salmonicida genome in near-complete chromosomes.</title>
        <authorList>
            <person name="Xu F."/>
            <person name="Kurt Z."/>
            <person name="Jimenez-Gonzalez A."/>
            <person name="Astvaldsson A."/>
            <person name="Andersson J.O."/>
            <person name="Svard S.G."/>
        </authorList>
    </citation>
    <scope>NUCLEOTIDE SEQUENCE</scope>
    <source>
        <strain evidence="2">ATCC 50377</strain>
    </source>
</reference>
<evidence type="ECO:0000313" key="1">
    <source>
        <dbReference type="EMBL" id="EST41768.1"/>
    </source>
</evidence>
<dbReference type="AlphaFoldDB" id="V6LC15"/>
<dbReference type="Proteomes" id="UP000018208">
    <property type="component" value="Unassembled WGS sequence"/>
</dbReference>
<name>V6LC15_9EUKA</name>
<reference evidence="1 2" key="1">
    <citation type="journal article" date="2014" name="PLoS Genet.">
        <title>The Genome of Spironucleus salmonicida Highlights a Fish Pathogen Adapted to Fluctuating Environments.</title>
        <authorList>
            <person name="Xu F."/>
            <person name="Jerlstrom-Hultqvist J."/>
            <person name="Einarsson E."/>
            <person name="Astvaldsson A."/>
            <person name="Svard S.G."/>
            <person name="Andersson J.O."/>
        </authorList>
    </citation>
    <scope>NUCLEOTIDE SEQUENCE</scope>
    <source>
        <strain evidence="2">ATCC 50377</strain>
    </source>
</reference>
<sequence length="750" mass="87521">MTIQDIYIQTQSPHPLVQALRDQNFKLIQRYHSQGIYFLFPGKITPLHMAVLMNSTKEIVNLLLKFYKNLTTSFGLTATDLDQKVQYNILSEKEPNNLFQAIIEQKPYQQFFEDVGKQAKSAQNILTYINSLGNTSKNIYYQQLIPKLKVSRDSILGYEDQNYVQYIILSGKLSQAEFINVLQNPFTQCTGKALVMKQLFEQAIQEQLLDAISTNYINTYLIEFGPICIQISYKFALGSTWSFNQIIQSSYFALQNNFYVINFFPQTCEQLTMRTAAKQKNCVLLPSSLNFVQYYYILKQGFDTSQVCRPEQKLQRFIFPPLQQKFLQTIQQIISQLLFYTYKGFIFNYILKNNIKSYQIVKANFFFGETKLETIFVKSYQSLDSLANLVIELCQNQETYQILGNSISVFCQNELPEKDEEISLQIQDYLTCQQLQKSFTFKESIERNIQTTYNYDSMVSTFANLFVLGINCNQLFISKIIQYNIQQVSDLKQSEECPFYLAILEKYKLNQLEQVVVQIKQLQFIFDDYSKFNLQTTHNDQYQVNINSLQEANNFVNKFDSGTFFIYDKEIIYFQEINLLTLPIILSDNNTVDNINIDSVTYAYNQLSVIRESCIAIKQKLKDSPENLVKSNKYNEEHLEPLDFEQLLVKLSGNDFTESPRIIDEDLELAHSLNIQLKNKINLYHRKIFALRSVYQKAQVVTSCIHKQSKQNNGLPSIIKEKVYLNRVKRNALLKEIQKTQLQILQGINE</sequence>
<keyword evidence="3" id="KW-1185">Reference proteome</keyword>
<evidence type="ECO:0000313" key="2">
    <source>
        <dbReference type="EMBL" id="KAH0573235.1"/>
    </source>
</evidence>
<organism evidence="1">
    <name type="scientific">Spironucleus salmonicida</name>
    <dbReference type="NCBI Taxonomy" id="348837"/>
    <lineage>
        <taxon>Eukaryota</taxon>
        <taxon>Metamonada</taxon>
        <taxon>Diplomonadida</taxon>
        <taxon>Hexamitidae</taxon>
        <taxon>Hexamitinae</taxon>
        <taxon>Spironucleus</taxon>
    </lineage>
</organism>
<dbReference type="VEuPathDB" id="GiardiaDB:SS50377_25355"/>
<proteinExistence type="predicted"/>
<dbReference type="EMBL" id="KI546167">
    <property type="protein sequence ID" value="EST41768.1"/>
    <property type="molecule type" value="Genomic_DNA"/>
</dbReference>
<evidence type="ECO:0000313" key="3">
    <source>
        <dbReference type="Proteomes" id="UP000018208"/>
    </source>
</evidence>
<protein>
    <submittedName>
        <fullName evidence="1">Uncharacterized protein</fullName>
    </submittedName>
</protein>